<organism evidence="2 3">
    <name type="scientific">Daphnia magna</name>
    <dbReference type="NCBI Taxonomy" id="35525"/>
    <lineage>
        <taxon>Eukaryota</taxon>
        <taxon>Metazoa</taxon>
        <taxon>Ecdysozoa</taxon>
        <taxon>Arthropoda</taxon>
        <taxon>Crustacea</taxon>
        <taxon>Branchiopoda</taxon>
        <taxon>Diplostraca</taxon>
        <taxon>Cladocera</taxon>
        <taxon>Anomopoda</taxon>
        <taxon>Daphniidae</taxon>
        <taxon>Daphnia</taxon>
    </lineage>
</organism>
<evidence type="ECO:0000313" key="3">
    <source>
        <dbReference type="Proteomes" id="UP001234178"/>
    </source>
</evidence>
<reference evidence="2 3" key="1">
    <citation type="journal article" date="2023" name="Nucleic Acids Res.">
        <title>The hologenome of Daphnia magna reveals possible DNA methylation and microbiome-mediated evolution of the host genome.</title>
        <authorList>
            <person name="Chaturvedi A."/>
            <person name="Li X."/>
            <person name="Dhandapani V."/>
            <person name="Marshall H."/>
            <person name="Kissane S."/>
            <person name="Cuenca-Cambronero M."/>
            <person name="Asole G."/>
            <person name="Calvet F."/>
            <person name="Ruiz-Romero M."/>
            <person name="Marangio P."/>
            <person name="Guigo R."/>
            <person name="Rago D."/>
            <person name="Mirbahai L."/>
            <person name="Eastwood N."/>
            <person name="Colbourne J.K."/>
            <person name="Zhou J."/>
            <person name="Mallon E."/>
            <person name="Orsini L."/>
        </authorList>
    </citation>
    <scope>NUCLEOTIDE SEQUENCE [LARGE SCALE GENOMIC DNA]</scope>
    <source>
        <strain evidence="2">LRV0_1</strain>
    </source>
</reference>
<feature type="region of interest" description="Disordered" evidence="1">
    <location>
        <begin position="1"/>
        <end position="23"/>
    </location>
</feature>
<feature type="compositionally biased region" description="Basic and acidic residues" evidence="1">
    <location>
        <begin position="1"/>
        <end position="12"/>
    </location>
</feature>
<proteinExistence type="predicted"/>
<evidence type="ECO:0000256" key="1">
    <source>
        <dbReference type="SAM" id="MobiDB-lite"/>
    </source>
</evidence>
<comment type="caution">
    <text evidence="2">The sequence shown here is derived from an EMBL/GenBank/DDBJ whole genome shotgun (WGS) entry which is preliminary data.</text>
</comment>
<accession>A0ABR0AT60</accession>
<evidence type="ECO:0000313" key="2">
    <source>
        <dbReference type="EMBL" id="KAK4028310.1"/>
    </source>
</evidence>
<name>A0ABR0AT60_9CRUS</name>
<dbReference type="EMBL" id="JAOYFB010000038">
    <property type="protein sequence ID" value="KAK4028310.1"/>
    <property type="molecule type" value="Genomic_DNA"/>
</dbReference>
<dbReference type="Proteomes" id="UP001234178">
    <property type="component" value="Unassembled WGS sequence"/>
</dbReference>
<keyword evidence="3" id="KW-1185">Reference proteome</keyword>
<gene>
    <name evidence="2" type="ORF">OUZ56_017590</name>
</gene>
<protein>
    <submittedName>
        <fullName evidence="2">Uncharacterized protein</fullName>
    </submittedName>
</protein>
<sequence length="148" mass="16182">MLKVDQALEEKLTQPQQKKRKAIEMKTKRISSMRRKKQNFQPHFSSAICTAEASDPTEPKGSELTVANLDSTMPPICGASYPAEEVINGEASTSFDPLASDPVNHCETTVTVLTLDDFAGSEVGSRSYTIHSDGKEDQEIEIRGVPIA</sequence>